<keyword evidence="3 6" id="KW-1133">Transmembrane helix</keyword>
<dbReference type="Proteomes" id="UP000184471">
    <property type="component" value="Unassembled WGS sequence"/>
</dbReference>
<feature type="transmembrane region" description="Helical" evidence="6">
    <location>
        <begin position="99"/>
        <end position="118"/>
    </location>
</feature>
<feature type="transmembrane region" description="Helical" evidence="6">
    <location>
        <begin position="163"/>
        <end position="192"/>
    </location>
</feature>
<name>A0A1M5D4G9_9ACTN</name>
<evidence type="ECO:0000256" key="4">
    <source>
        <dbReference type="ARBA" id="ARBA00023136"/>
    </source>
</evidence>
<gene>
    <name evidence="8" type="ORF">SAMN05444351_0213</name>
</gene>
<evidence type="ECO:0000256" key="5">
    <source>
        <dbReference type="SAM" id="MobiDB-lite"/>
    </source>
</evidence>
<dbReference type="RefSeq" id="WP_139252777.1">
    <property type="nucleotide sequence ID" value="NZ_FQVX01000001.1"/>
</dbReference>
<keyword evidence="4 6" id="KW-0472">Membrane</keyword>
<feature type="transmembrane region" description="Helical" evidence="6">
    <location>
        <begin position="16"/>
        <end position="32"/>
    </location>
</feature>
<dbReference type="OrthoDB" id="1118146at2"/>
<sequence length="402" mass="42886">MTFVLAQWSDIPACRWLLRGLPVVVLLVLVSLSPRARARLTMPLPLGSFLLWACASVIWSIDAQNSLRRLTEAVALIAVGWMVGQTLGLAGSRRVLARCVQVLLLASVVTHLVAPAWASAPAGDGAPGWHGPFPHKNAFGFFCALAVVTLYCQMPAGWRRRAWLVLALFLLVMSESASALAATVAAIGVLTWQTMRTERPGPAPRAVADVIALAVLVTMAAVVALRPQGVLEVLGRDSSLTGRREIWIAVIRQIHERPLEGFGFGGVWDPASPVTLEMWREARFQAFYAHSGYLDIPLQVGLTGSVLLGAVLVSAVVRASRSPLHRDSAWAFGVVAVLLVTAITESSPFTGDGLLLIALMASVRGPGISSVMPQKLSGSDARGPSGHHRVAPVVPTPGDPWR</sequence>
<dbReference type="InterPro" id="IPR007016">
    <property type="entry name" value="O-antigen_ligase-rel_domated"/>
</dbReference>
<evidence type="ECO:0000256" key="6">
    <source>
        <dbReference type="SAM" id="Phobius"/>
    </source>
</evidence>
<dbReference type="STRING" id="1070870.SAMN05444351_0213"/>
<evidence type="ECO:0000256" key="1">
    <source>
        <dbReference type="ARBA" id="ARBA00004141"/>
    </source>
</evidence>
<keyword evidence="2 6" id="KW-0812">Transmembrane</keyword>
<comment type="subcellular location">
    <subcellularLocation>
        <location evidence="1">Membrane</location>
        <topology evidence="1">Multi-pass membrane protein</topology>
    </subcellularLocation>
</comment>
<dbReference type="GO" id="GO:0016874">
    <property type="term" value="F:ligase activity"/>
    <property type="evidence" value="ECO:0007669"/>
    <property type="project" value="UniProtKB-KW"/>
</dbReference>
<feature type="transmembrane region" description="Helical" evidence="6">
    <location>
        <begin position="44"/>
        <end position="61"/>
    </location>
</feature>
<dbReference type="GO" id="GO:0016020">
    <property type="term" value="C:membrane"/>
    <property type="evidence" value="ECO:0007669"/>
    <property type="project" value="UniProtKB-SubCell"/>
</dbReference>
<dbReference type="PANTHER" id="PTHR37422">
    <property type="entry name" value="TEICHURONIC ACID BIOSYNTHESIS PROTEIN TUAE"/>
    <property type="match status" value="1"/>
</dbReference>
<dbReference type="EMBL" id="FQVX01000001">
    <property type="protein sequence ID" value="SHF61735.1"/>
    <property type="molecule type" value="Genomic_DNA"/>
</dbReference>
<feature type="domain" description="O-antigen ligase-related" evidence="7">
    <location>
        <begin position="164"/>
        <end position="308"/>
    </location>
</feature>
<dbReference type="InterPro" id="IPR051533">
    <property type="entry name" value="WaaL-like"/>
</dbReference>
<proteinExistence type="predicted"/>
<dbReference type="AlphaFoldDB" id="A0A1M5D4G9"/>
<feature type="transmembrane region" description="Helical" evidence="6">
    <location>
        <begin position="73"/>
        <end position="92"/>
    </location>
</feature>
<feature type="region of interest" description="Disordered" evidence="5">
    <location>
        <begin position="375"/>
        <end position="402"/>
    </location>
</feature>
<evidence type="ECO:0000256" key="3">
    <source>
        <dbReference type="ARBA" id="ARBA00022989"/>
    </source>
</evidence>
<feature type="transmembrane region" description="Helical" evidence="6">
    <location>
        <begin position="138"/>
        <end position="156"/>
    </location>
</feature>
<accession>A0A1M5D4G9</accession>
<protein>
    <submittedName>
        <fullName evidence="8">O-antigen ligase</fullName>
    </submittedName>
</protein>
<keyword evidence="9" id="KW-1185">Reference proteome</keyword>
<dbReference type="Pfam" id="PF04932">
    <property type="entry name" value="Wzy_C"/>
    <property type="match status" value="1"/>
</dbReference>
<keyword evidence="8" id="KW-0436">Ligase</keyword>
<dbReference type="PANTHER" id="PTHR37422:SF17">
    <property type="entry name" value="O-ANTIGEN LIGASE"/>
    <property type="match status" value="1"/>
</dbReference>
<evidence type="ECO:0000313" key="9">
    <source>
        <dbReference type="Proteomes" id="UP000184471"/>
    </source>
</evidence>
<reference evidence="8 9" key="1">
    <citation type="submission" date="2016-11" db="EMBL/GenBank/DDBJ databases">
        <authorList>
            <person name="Jaros S."/>
            <person name="Januszkiewicz K."/>
            <person name="Wedrychowicz H."/>
        </authorList>
    </citation>
    <scope>NUCLEOTIDE SEQUENCE [LARGE SCALE GENOMIC DNA]</scope>
    <source>
        <strain evidence="8 9">DSM 45408</strain>
    </source>
</reference>
<organism evidence="8 9">
    <name type="scientific">Geodermatophilus nigrescens</name>
    <dbReference type="NCBI Taxonomy" id="1070870"/>
    <lineage>
        <taxon>Bacteria</taxon>
        <taxon>Bacillati</taxon>
        <taxon>Actinomycetota</taxon>
        <taxon>Actinomycetes</taxon>
        <taxon>Geodermatophilales</taxon>
        <taxon>Geodermatophilaceae</taxon>
        <taxon>Geodermatophilus</taxon>
    </lineage>
</organism>
<evidence type="ECO:0000313" key="8">
    <source>
        <dbReference type="EMBL" id="SHF61735.1"/>
    </source>
</evidence>
<evidence type="ECO:0000259" key="7">
    <source>
        <dbReference type="Pfam" id="PF04932"/>
    </source>
</evidence>
<evidence type="ECO:0000256" key="2">
    <source>
        <dbReference type="ARBA" id="ARBA00022692"/>
    </source>
</evidence>
<feature type="transmembrane region" description="Helical" evidence="6">
    <location>
        <begin position="329"/>
        <end position="347"/>
    </location>
</feature>